<dbReference type="GO" id="GO:0000712">
    <property type="term" value="P:resolution of meiotic recombination intermediates"/>
    <property type="evidence" value="ECO:0007669"/>
    <property type="project" value="TreeGrafter"/>
</dbReference>
<reference evidence="5" key="2">
    <citation type="submission" date="2011-02" db="EMBL/GenBank/DDBJ databases">
        <authorList>
            <person name="MacLean D."/>
        </authorList>
    </citation>
    <scope>NUCLEOTIDE SEQUENCE</scope>
</reference>
<name>F0X1K4_9STRA</name>
<evidence type="ECO:0000256" key="1">
    <source>
        <dbReference type="ARBA" id="ARBA00006395"/>
    </source>
</evidence>
<dbReference type="InterPro" id="IPR013894">
    <property type="entry name" value="RMI1_OB"/>
</dbReference>
<dbReference type="AlphaFoldDB" id="F0X1K4"/>
<dbReference type="GO" id="GO:0031422">
    <property type="term" value="C:RecQ family helicase-topoisomerase III complex"/>
    <property type="evidence" value="ECO:0007669"/>
    <property type="project" value="TreeGrafter"/>
</dbReference>
<comment type="similarity">
    <text evidence="1">Belongs to the RMI1 family.</text>
</comment>
<dbReference type="GO" id="GO:0016604">
    <property type="term" value="C:nuclear body"/>
    <property type="evidence" value="ECO:0007669"/>
    <property type="project" value="TreeGrafter"/>
</dbReference>
<organism evidence="5">
    <name type="scientific">Albugo laibachii Nc14</name>
    <dbReference type="NCBI Taxonomy" id="890382"/>
    <lineage>
        <taxon>Eukaryota</taxon>
        <taxon>Sar</taxon>
        <taxon>Stramenopiles</taxon>
        <taxon>Oomycota</taxon>
        <taxon>Peronosporomycetes</taxon>
        <taxon>Albuginales</taxon>
        <taxon>Albuginaceae</taxon>
        <taxon>Albugo</taxon>
    </lineage>
</organism>
<dbReference type="PANTHER" id="PTHR14790:SF15">
    <property type="entry name" value="RECQ-MEDIATED GENOME INSTABILITY PROTEIN 1"/>
    <property type="match status" value="1"/>
</dbReference>
<feature type="compositionally biased region" description="Polar residues" evidence="3">
    <location>
        <begin position="192"/>
        <end position="206"/>
    </location>
</feature>
<evidence type="ECO:0000259" key="4">
    <source>
        <dbReference type="Pfam" id="PF08585"/>
    </source>
</evidence>
<feature type="region of interest" description="Disordered" evidence="3">
    <location>
        <begin position="172"/>
        <end position="298"/>
    </location>
</feature>
<dbReference type="Gene3D" id="2.40.50.770">
    <property type="entry name" value="RecQ-mediated genome instability protein Rmi1, C-terminal domain"/>
    <property type="match status" value="1"/>
</dbReference>
<dbReference type="SMART" id="SM01161">
    <property type="entry name" value="DUF1767"/>
    <property type="match status" value="1"/>
</dbReference>
<dbReference type="HOGENOM" id="CLU_935133_0_0_1"/>
<dbReference type="EMBL" id="FR824640">
    <property type="protein sequence ID" value="CCA27696.1"/>
    <property type="molecule type" value="Genomic_DNA"/>
</dbReference>
<sequence>MENFEKEINARGLRLKSEFLAPKIDAITTLSVSANEIFDSILSRDLRAVATSKLATLNVSSMRECSEPVLFQVISVVNIAQPCTKQMIPGLQPALLQLKLTDGQNKYVTIALEDIPKLSVSTAPGTKVLVKCCLIRKGKFLLSKENTQVIGGHVRELVEQWKTQKELRERKRACAADQEDPPPVFTDFEPTQKISQNHNGESSTPTKACKPEASRPNASKHSRKKSTLSSKKPPMIKKKEKSDASKQSKSKTFKPKDAESKIAKSQTKPAKKEEKKRINPNKPKRFPRGPKKTDSPAL</sequence>
<protein>
    <recommendedName>
        <fullName evidence="2">RecQ-mediated genome instability protein 1</fullName>
    </recommendedName>
</protein>
<gene>
    <name evidence="5" type="primary">AlNc14C636G12309</name>
    <name evidence="5" type="ORF">ALNC14_138400</name>
</gene>
<evidence type="ECO:0000256" key="3">
    <source>
        <dbReference type="SAM" id="MobiDB-lite"/>
    </source>
</evidence>
<dbReference type="Pfam" id="PF08585">
    <property type="entry name" value="RMI1_N_C"/>
    <property type="match status" value="1"/>
</dbReference>
<dbReference type="GO" id="GO:0000724">
    <property type="term" value="P:double-strand break repair via homologous recombination"/>
    <property type="evidence" value="ECO:0007669"/>
    <property type="project" value="TreeGrafter"/>
</dbReference>
<dbReference type="PANTHER" id="PTHR14790">
    <property type="entry name" value="RECQ-MEDIATED GENOME INSTABILITY PROTEIN 1 RMI1"/>
    <property type="match status" value="1"/>
</dbReference>
<evidence type="ECO:0000313" key="5">
    <source>
        <dbReference type="EMBL" id="CCA27696.1"/>
    </source>
</evidence>
<evidence type="ECO:0000256" key="2">
    <source>
        <dbReference type="ARBA" id="ARBA00018987"/>
    </source>
</evidence>
<dbReference type="InterPro" id="IPR042470">
    <property type="entry name" value="RMI1_N_C_sf"/>
</dbReference>
<feature type="compositionally biased region" description="Basic residues" evidence="3">
    <location>
        <begin position="278"/>
        <end position="290"/>
    </location>
</feature>
<reference evidence="5" key="1">
    <citation type="journal article" date="2011" name="PLoS Biol.">
        <title>Gene gain and loss during evolution of obligate parasitism in the white rust pathogen of Arabidopsis thaliana.</title>
        <authorList>
            <person name="Kemen E."/>
            <person name="Gardiner A."/>
            <person name="Schultz-Larsen T."/>
            <person name="Kemen A.C."/>
            <person name="Balmuth A.L."/>
            <person name="Robert-Seilaniantz A."/>
            <person name="Bailey K."/>
            <person name="Holub E."/>
            <person name="Studholme D.J."/>
            <person name="Maclean D."/>
            <person name="Jones J.D."/>
        </authorList>
    </citation>
    <scope>NUCLEOTIDE SEQUENCE</scope>
</reference>
<proteinExistence type="inferred from homology"/>
<accession>F0X1K4</accession>
<feature type="domain" description="RecQ mediated genome instability protein 1 OB-fold" evidence="4">
    <location>
        <begin position="94"/>
        <end position="164"/>
    </location>
</feature>